<name>A0AAW1WAD7_RUBAR</name>
<evidence type="ECO:0000313" key="2">
    <source>
        <dbReference type="EMBL" id="KAK9920237.1"/>
    </source>
</evidence>
<feature type="region of interest" description="Disordered" evidence="1">
    <location>
        <begin position="1"/>
        <end position="21"/>
    </location>
</feature>
<sequence>MNQNTKNSTQEQQRQGTDLKAYSFRRSKARTSSFAITGVAKRRRGYIECDFRVPERFEVGSAPILGGNGVGKWLEVEVDLGDPRVGSAIWRFGRRRRVHAKLKIGRKCTKCMHDDDYASRLGQLAHLPLFFSYLLTIFL</sequence>
<dbReference type="EMBL" id="JBEDUW010000006">
    <property type="protein sequence ID" value="KAK9920237.1"/>
    <property type="molecule type" value="Genomic_DNA"/>
</dbReference>
<feature type="compositionally biased region" description="Polar residues" evidence="1">
    <location>
        <begin position="1"/>
        <end position="16"/>
    </location>
</feature>
<reference evidence="2 3" key="1">
    <citation type="journal article" date="2023" name="G3 (Bethesda)">
        <title>A chromosome-length genome assembly and annotation of blackberry (Rubus argutus, cv. 'Hillquist').</title>
        <authorList>
            <person name="Bruna T."/>
            <person name="Aryal R."/>
            <person name="Dudchenko O."/>
            <person name="Sargent D.J."/>
            <person name="Mead D."/>
            <person name="Buti M."/>
            <person name="Cavallini A."/>
            <person name="Hytonen T."/>
            <person name="Andres J."/>
            <person name="Pham M."/>
            <person name="Weisz D."/>
            <person name="Mascagni F."/>
            <person name="Usai G."/>
            <person name="Natali L."/>
            <person name="Bassil N."/>
            <person name="Fernandez G.E."/>
            <person name="Lomsadze A."/>
            <person name="Armour M."/>
            <person name="Olukolu B."/>
            <person name="Poorten T."/>
            <person name="Britton C."/>
            <person name="Davik J."/>
            <person name="Ashrafi H."/>
            <person name="Aiden E.L."/>
            <person name="Borodovsky M."/>
            <person name="Worthington M."/>
        </authorList>
    </citation>
    <scope>NUCLEOTIDE SEQUENCE [LARGE SCALE GENOMIC DNA]</scope>
    <source>
        <strain evidence="2">PI 553951</strain>
    </source>
</reference>
<comment type="caution">
    <text evidence="2">The sequence shown here is derived from an EMBL/GenBank/DDBJ whole genome shotgun (WGS) entry which is preliminary data.</text>
</comment>
<organism evidence="2 3">
    <name type="scientific">Rubus argutus</name>
    <name type="common">Southern blackberry</name>
    <dbReference type="NCBI Taxonomy" id="59490"/>
    <lineage>
        <taxon>Eukaryota</taxon>
        <taxon>Viridiplantae</taxon>
        <taxon>Streptophyta</taxon>
        <taxon>Embryophyta</taxon>
        <taxon>Tracheophyta</taxon>
        <taxon>Spermatophyta</taxon>
        <taxon>Magnoliopsida</taxon>
        <taxon>eudicotyledons</taxon>
        <taxon>Gunneridae</taxon>
        <taxon>Pentapetalae</taxon>
        <taxon>rosids</taxon>
        <taxon>fabids</taxon>
        <taxon>Rosales</taxon>
        <taxon>Rosaceae</taxon>
        <taxon>Rosoideae</taxon>
        <taxon>Rosoideae incertae sedis</taxon>
        <taxon>Rubus</taxon>
    </lineage>
</organism>
<dbReference type="Proteomes" id="UP001457282">
    <property type="component" value="Unassembled WGS sequence"/>
</dbReference>
<evidence type="ECO:0000256" key="1">
    <source>
        <dbReference type="SAM" id="MobiDB-lite"/>
    </source>
</evidence>
<gene>
    <name evidence="2" type="ORF">M0R45_028795</name>
</gene>
<evidence type="ECO:0000313" key="3">
    <source>
        <dbReference type="Proteomes" id="UP001457282"/>
    </source>
</evidence>
<dbReference type="AlphaFoldDB" id="A0AAW1WAD7"/>
<keyword evidence="3" id="KW-1185">Reference proteome</keyword>
<protein>
    <submittedName>
        <fullName evidence="2">Uncharacterized protein</fullName>
    </submittedName>
</protein>
<accession>A0AAW1WAD7</accession>
<proteinExistence type="predicted"/>